<dbReference type="InterPro" id="IPR011333">
    <property type="entry name" value="SKP1/BTB/POZ_sf"/>
</dbReference>
<name>A0A6A5VL17_9PLEO</name>
<evidence type="ECO:0000313" key="1">
    <source>
        <dbReference type="EMBL" id="KAF1977149.1"/>
    </source>
</evidence>
<dbReference type="EMBL" id="ML976664">
    <property type="protein sequence ID" value="KAF1977149.1"/>
    <property type="molecule type" value="Genomic_DNA"/>
</dbReference>
<organism evidence="1 2">
    <name type="scientific">Bimuria novae-zelandiae CBS 107.79</name>
    <dbReference type="NCBI Taxonomy" id="1447943"/>
    <lineage>
        <taxon>Eukaryota</taxon>
        <taxon>Fungi</taxon>
        <taxon>Dikarya</taxon>
        <taxon>Ascomycota</taxon>
        <taxon>Pezizomycotina</taxon>
        <taxon>Dothideomycetes</taxon>
        <taxon>Pleosporomycetidae</taxon>
        <taxon>Pleosporales</taxon>
        <taxon>Massarineae</taxon>
        <taxon>Didymosphaeriaceae</taxon>
        <taxon>Bimuria</taxon>
    </lineage>
</organism>
<gene>
    <name evidence="1" type="ORF">BU23DRAFT_565290</name>
</gene>
<proteinExistence type="predicted"/>
<accession>A0A6A5VL17</accession>
<protein>
    <recommendedName>
        <fullName evidence="3">BTB domain-containing protein</fullName>
    </recommendedName>
</protein>
<keyword evidence="2" id="KW-1185">Reference proteome</keyword>
<evidence type="ECO:0008006" key="3">
    <source>
        <dbReference type="Google" id="ProtNLM"/>
    </source>
</evidence>
<evidence type="ECO:0000313" key="2">
    <source>
        <dbReference type="Proteomes" id="UP000800036"/>
    </source>
</evidence>
<dbReference type="AlphaFoldDB" id="A0A6A5VL17"/>
<sequence>MSGVNLGVLNAARALDFSRNCKVTKFADNALKGHWVEGQTRELTLSDDDPEIFASYLYLLYGRPLPLKSVQQGRDTLELKDRYQQFHLECDHLCRLHVFVEKFQDVQAKDSTIGILINRIERDHMIYMPRVGNNQAIGRLITRLELART</sequence>
<dbReference type="OrthoDB" id="1022638at2759"/>
<reference evidence="1" key="1">
    <citation type="journal article" date="2020" name="Stud. Mycol.">
        <title>101 Dothideomycetes genomes: a test case for predicting lifestyles and emergence of pathogens.</title>
        <authorList>
            <person name="Haridas S."/>
            <person name="Albert R."/>
            <person name="Binder M."/>
            <person name="Bloem J."/>
            <person name="Labutti K."/>
            <person name="Salamov A."/>
            <person name="Andreopoulos B."/>
            <person name="Baker S."/>
            <person name="Barry K."/>
            <person name="Bills G."/>
            <person name="Bluhm B."/>
            <person name="Cannon C."/>
            <person name="Castanera R."/>
            <person name="Culley D."/>
            <person name="Daum C."/>
            <person name="Ezra D."/>
            <person name="Gonzalez J."/>
            <person name="Henrissat B."/>
            <person name="Kuo A."/>
            <person name="Liang C."/>
            <person name="Lipzen A."/>
            <person name="Lutzoni F."/>
            <person name="Magnuson J."/>
            <person name="Mondo S."/>
            <person name="Nolan M."/>
            <person name="Ohm R."/>
            <person name="Pangilinan J."/>
            <person name="Park H.-J."/>
            <person name="Ramirez L."/>
            <person name="Alfaro M."/>
            <person name="Sun H."/>
            <person name="Tritt A."/>
            <person name="Yoshinaga Y."/>
            <person name="Zwiers L.-H."/>
            <person name="Turgeon B."/>
            <person name="Goodwin S."/>
            <person name="Spatafora J."/>
            <person name="Crous P."/>
            <person name="Grigoriev I."/>
        </authorList>
    </citation>
    <scope>NUCLEOTIDE SEQUENCE</scope>
    <source>
        <strain evidence="1">CBS 107.79</strain>
    </source>
</reference>
<dbReference type="Gene3D" id="3.30.710.10">
    <property type="entry name" value="Potassium Channel Kv1.1, Chain A"/>
    <property type="match status" value="1"/>
</dbReference>
<dbReference type="Proteomes" id="UP000800036">
    <property type="component" value="Unassembled WGS sequence"/>
</dbReference>